<evidence type="ECO:0000259" key="5">
    <source>
        <dbReference type="Pfam" id="PF07859"/>
    </source>
</evidence>
<dbReference type="PANTHER" id="PTHR48081">
    <property type="entry name" value="AB HYDROLASE SUPERFAMILY PROTEIN C4A8.06C"/>
    <property type="match status" value="1"/>
</dbReference>
<dbReference type="AlphaFoldDB" id="A0A4Q9M5I9"/>
<keyword evidence="2 6" id="KW-0378">Hydrolase</keyword>
<accession>A0A4Q9M5I9</accession>
<proteinExistence type="inferred from homology"/>
<evidence type="ECO:0000256" key="4">
    <source>
        <dbReference type="SAM" id="Phobius"/>
    </source>
</evidence>
<evidence type="ECO:0000256" key="3">
    <source>
        <dbReference type="PROSITE-ProRule" id="PRU10038"/>
    </source>
</evidence>
<evidence type="ECO:0000256" key="2">
    <source>
        <dbReference type="ARBA" id="ARBA00022801"/>
    </source>
</evidence>
<sequence>MPFAFRKQPLRLFYTIGFAFYLLAALPAWLVAYAVPTFRPRRHWSLTRCLMVNIVRSVIGSWYQTSLPSPTPLDVLAKDAKKTGFVWVKETPELIVGEILELAEKNGVQAVRRGGFWYGPRGPDGEPGQRASPDERVVYHVHGGAHVSGSAHPKDVTGPLYEGYLKHLNVRIFAIEYRLSSTAPFEAANPFPASLIDAVAGYRYLVEDVGFHPSKIILSGDSAGGGIALNLARYLVSAQLSSSSLPAGLLLLSPTMDWACTHRGPQSARVRNASSDYPQPFIDSGYTMRALVGSLPPEFARSSWISPGAVVSSDSKLDHDHKTGLFSGLPPTFMAAGNAEYTLDGMITARERLERDIGKDRVTWVEVPDAAHDLLIMAWHEPERTEVLKEIAAWAQTVW</sequence>
<evidence type="ECO:0000256" key="1">
    <source>
        <dbReference type="ARBA" id="ARBA00010515"/>
    </source>
</evidence>
<dbReference type="EMBL" id="ML143551">
    <property type="protein sequence ID" value="TBU22230.1"/>
    <property type="molecule type" value="Genomic_DNA"/>
</dbReference>
<dbReference type="InterPro" id="IPR050300">
    <property type="entry name" value="GDXG_lipolytic_enzyme"/>
</dbReference>
<keyword evidence="4" id="KW-0472">Membrane</keyword>
<dbReference type="Pfam" id="PF07859">
    <property type="entry name" value="Abhydrolase_3"/>
    <property type="match status" value="1"/>
</dbReference>
<dbReference type="OrthoDB" id="2152029at2759"/>
<dbReference type="GO" id="GO:0016787">
    <property type="term" value="F:hydrolase activity"/>
    <property type="evidence" value="ECO:0007669"/>
    <property type="project" value="UniProtKB-KW"/>
</dbReference>
<dbReference type="PROSITE" id="PS01174">
    <property type="entry name" value="LIPASE_GDXG_SER"/>
    <property type="match status" value="1"/>
</dbReference>
<dbReference type="PANTHER" id="PTHR48081:SF26">
    <property type="entry name" value="ALPHA_BETA HYDROLASE FOLD-3 DOMAIN-CONTAINING PROTEIN"/>
    <property type="match status" value="1"/>
</dbReference>
<dbReference type="InterPro" id="IPR033140">
    <property type="entry name" value="Lipase_GDXG_put_SER_AS"/>
</dbReference>
<dbReference type="Proteomes" id="UP000292957">
    <property type="component" value="Unassembled WGS sequence"/>
</dbReference>
<keyword evidence="4" id="KW-0812">Transmembrane</keyword>
<dbReference type="SUPFAM" id="SSF53474">
    <property type="entry name" value="alpha/beta-Hydrolases"/>
    <property type="match status" value="1"/>
</dbReference>
<dbReference type="InterPro" id="IPR013094">
    <property type="entry name" value="AB_hydrolase_3"/>
</dbReference>
<keyword evidence="4" id="KW-1133">Transmembrane helix</keyword>
<evidence type="ECO:0000313" key="6">
    <source>
        <dbReference type="EMBL" id="TBU22230.1"/>
    </source>
</evidence>
<name>A0A4Q9M5I9_9APHY</name>
<dbReference type="Gene3D" id="3.40.50.1820">
    <property type="entry name" value="alpha/beta hydrolase"/>
    <property type="match status" value="1"/>
</dbReference>
<feature type="active site" evidence="3">
    <location>
        <position position="222"/>
    </location>
</feature>
<organism evidence="6">
    <name type="scientific">Dichomitus squalens</name>
    <dbReference type="NCBI Taxonomy" id="114155"/>
    <lineage>
        <taxon>Eukaryota</taxon>
        <taxon>Fungi</taxon>
        <taxon>Dikarya</taxon>
        <taxon>Basidiomycota</taxon>
        <taxon>Agaricomycotina</taxon>
        <taxon>Agaricomycetes</taxon>
        <taxon>Polyporales</taxon>
        <taxon>Polyporaceae</taxon>
        <taxon>Dichomitus</taxon>
    </lineage>
</organism>
<feature type="domain" description="Alpha/beta hydrolase fold-3" evidence="5">
    <location>
        <begin position="139"/>
        <end position="374"/>
    </location>
</feature>
<feature type="transmembrane region" description="Helical" evidence="4">
    <location>
        <begin position="12"/>
        <end position="35"/>
    </location>
</feature>
<dbReference type="InterPro" id="IPR029058">
    <property type="entry name" value="AB_hydrolase_fold"/>
</dbReference>
<protein>
    <submittedName>
        <fullName evidence="6">Alpha/beta-hydrolase</fullName>
    </submittedName>
</protein>
<comment type="similarity">
    <text evidence="1">Belongs to the 'GDXG' lipolytic enzyme family.</text>
</comment>
<reference evidence="6" key="1">
    <citation type="submission" date="2019-01" db="EMBL/GenBank/DDBJ databases">
        <title>Draft genome sequences of three monokaryotic isolates of the white-rot basidiomycete fungus Dichomitus squalens.</title>
        <authorList>
            <consortium name="DOE Joint Genome Institute"/>
            <person name="Lopez S.C."/>
            <person name="Andreopoulos B."/>
            <person name="Pangilinan J."/>
            <person name="Lipzen A."/>
            <person name="Riley R."/>
            <person name="Ahrendt S."/>
            <person name="Ng V."/>
            <person name="Barry K."/>
            <person name="Daum C."/>
            <person name="Grigoriev I.V."/>
            <person name="Hilden K.S."/>
            <person name="Makela M.R."/>
            <person name="de Vries R.P."/>
        </authorList>
    </citation>
    <scope>NUCLEOTIDE SEQUENCE [LARGE SCALE GENOMIC DNA]</scope>
    <source>
        <strain evidence="6">OM18370.1</strain>
    </source>
</reference>
<gene>
    <name evidence="6" type="ORF">BD311DRAFT_770770</name>
</gene>